<dbReference type="Proteomes" id="UP000805193">
    <property type="component" value="Unassembled WGS sequence"/>
</dbReference>
<keyword evidence="2" id="KW-1185">Reference proteome</keyword>
<sequence>MGVRNVITRRKTADWSDEQRSLHRTVSLGVKVLRLYFGRLLLAHPIAFPLEGIAVLAYEPLPRESAAGVIYEVPADLTEVELQLAVHTTAPVISIRRLSKSETVELVFSTDTLLEKPVTRIWPMMRSLRVRPQQVRPFRAIALSRQVSAVTITEEFCVKITSCSTLIDCRVNTTDDHPSMAIPKQKRGGSPKHGKKKILMNGADPSRLRPLARHPVKGPVQENPSEQSGEGGDVGARR</sequence>
<organism evidence="1 2">
    <name type="scientific">Ixodes persulcatus</name>
    <name type="common">Taiga tick</name>
    <dbReference type="NCBI Taxonomy" id="34615"/>
    <lineage>
        <taxon>Eukaryota</taxon>
        <taxon>Metazoa</taxon>
        <taxon>Ecdysozoa</taxon>
        <taxon>Arthropoda</taxon>
        <taxon>Chelicerata</taxon>
        <taxon>Arachnida</taxon>
        <taxon>Acari</taxon>
        <taxon>Parasitiformes</taxon>
        <taxon>Ixodida</taxon>
        <taxon>Ixodoidea</taxon>
        <taxon>Ixodidae</taxon>
        <taxon>Ixodinae</taxon>
        <taxon>Ixodes</taxon>
    </lineage>
</organism>
<proteinExistence type="predicted"/>
<name>A0AC60NTZ5_IXOPE</name>
<reference evidence="1 2" key="1">
    <citation type="journal article" date="2020" name="Cell">
        <title>Large-Scale Comparative Analyses of Tick Genomes Elucidate Their Genetic Diversity and Vector Capacities.</title>
        <authorList>
            <consortium name="Tick Genome and Microbiome Consortium (TIGMIC)"/>
            <person name="Jia N."/>
            <person name="Wang J."/>
            <person name="Shi W."/>
            <person name="Du L."/>
            <person name="Sun Y."/>
            <person name="Zhan W."/>
            <person name="Jiang J.F."/>
            <person name="Wang Q."/>
            <person name="Zhang B."/>
            <person name="Ji P."/>
            <person name="Bell-Sakyi L."/>
            <person name="Cui X.M."/>
            <person name="Yuan T.T."/>
            <person name="Jiang B.G."/>
            <person name="Yang W.F."/>
            <person name="Lam T.T."/>
            <person name="Chang Q.C."/>
            <person name="Ding S.J."/>
            <person name="Wang X.J."/>
            <person name="Zhu J.G."/>
            <person name="Ruan X.D."/>
            <person name="Zhao L."/>
            <person name="Wei J.T."/>
            <person name="Ye R.Z."/>
            <person name="Que T.C."/>
            <person name="Du C.H."/>
            <person name="Zhou Y.H."/>
            <person name="Cheng J.X."/>
            <person name="Dai P.F."/>
            <person name="Guo W.B."/>
            <person name="Han X.H."/>
            <person name="Huang E.J."/>
            <person name="Li L.F."/>
            <person name="Wei W."/>
            <person name="Gao Y.C."/>
            <person name="Liu J.Z."/>
            <person name="Shao H.Z."/>
            <person name="Wang X."/>
            <person name="Wang C.C."/>
            <person name="Yang T.C."/>
            <person name="Huo Q.B."/>
            <person name="Li W."/>
            <person name="Chen H.Y."/>
            <person name="Chen S.E."/>
            <person name="Zhou L.G."/>
            <person name="Ni X.B."/>
            <person name="Tian J.H."/>
            <person name="Sheng Y."/>
            <person name="Liu T."/>
            <person name="Pan Y.S."/>
            <person name="Xia L.Y."/>
            <person name="Li J."/>
            <person name="Zhao F."/>
            <person name="Cao W.C."/>
        </authorList>
    </citation>
    <scope>NUCLEOTIDE SEQUENCE [LARGE SCALE GENOMIC DNA]</scope>
    <source>
        <strain evidence="1">Iper-2018</strain>
    </source>
</reference>
<accession>A0AC60NTZ5</accession>
<evidence type="ECO:0000313" key="2">
    <source>
        <dbReference type="Proteomes" id="UP000805193"/>
    </source>
</evidence>
<gene>
    <name evidence="1" type="ORF">HPB47_012297</name>
</gene>
<protein>
    <submittedName>
        <fullName evidence="1">Uncharacterized protein</fullName>
    </submittedName>
</protein>
<comment type="caution">
    <text evidence="1">The sequence shown here is derived from an EMBL/GenBank/DDBJ whole genome shotgun (WGS) entry which is preliminary data.</text>
</comment>
<dbReference type="EMBL" id="JABSTQ010011509">
    <property type="protein sequence ID" value="KAG0410582.1"/>
    <property type="molecule type" value="Genomic_DNA"/>
</dbReference>
<evidence type="ECO:0000313" key="1">
    <source>
        <dbReference type="EMBL" id="KAG0410582.1"/>
    </source>
</evidence>